<dbReference type="EMBL" id="OIVN01002957">
    <property type="protein sequence ID" value="SPD07740.1"/>
    <property type="molecule type" value="Genomic_DNA"/>
</dbReference>
<name>A0A2N9H7X2_FAGSY</name>
<gene>
    <name evidence="2" type="ORF">FSB_LOCUS35622</name>
</gene>
<dbReference type="AlphaFoldDB" id="A0A2N9H7X2"/>
<feature type="compositionally biased region" description="Polar residues" evidence="1">
    <location>
        <begin position="84"/>
        <end position="99"/>
    </location>
</feature>
<sequence>MRRPSLQVLAVAATDVSSITTTMSSRPPYRGGRSQWRRGFSDRPYTGGRGQGQGQNQGQLVSGDSHFRSVRDANLGFRQGDSGRFSNQTGFRPPYNNQSQRHRHPQPYNNNNYNNPSQQFRPFYPNQSVRPPHHFRPKPLDYRNWEYSTQAPPPNCGNFEYCICLFWMSFLIP</sequence>
<protein>
    <submittedName>
        <fullName evidence="2">Uncharacterized protein</fullName>
    </submittedName>
</protein>
<feature type="region of interest" description="Disordered" evidence="1">
    <location>
        <begin position="21"/>
        <end position="62"/>
    </location>
</feature>
<accession>A0A2N9H7X2</accession>
<reference evidence="2" key="1">
    <citation type="submission" date="2018-02" db="EMBL/GenBank/DDBJ databases">
        <authorList>
            <person name="Cohen D.B."/>
            <person name="Kent A.D."/>
        </authorList>
    </citation>
    <scope>NUCLEOTIDE SEQUENCE</scope>
</reference>
<evidence type="ECO:0000256" key="1">
    <source>
        <dbReference type="SAM" id="MobiDB-lite"/>
    </source>
</evidence>
<feature type="region of interest" description="Disordered" evidence="1">
    <location>
        <begin position="76"/>
        <end position="114"/>
    </location>
</feature>
<evidence type="ECO:0000313" key="2">
    <source>
        <dbReference type="EMBL" id="SPD07740.1"/>
    </source>
</evidence>
<proteinExistence type="predicted"/>
<organism evidence="2">
    <name type="scientific">Fagus sylvatica</name>
    <name type="common">Beechnut</name>
    <dbReference type="NCBI Taxonomy" id="28930"/>
    <lineage>
        <taxon>Eukaryota</taxon>
        <taxon>Viridiplantae</taxon>
        <taxon>Streptophyta</taxon>
        <taxon>Embryophyta</taxon>
        <taxon>Tracheophyta</taxon>
        <taxon>Spermatophyta</taxon>
        <taxon>Magnoliopsida</taxon>
        <taxon>eudicotyledons</taxon>
        <taxon>Gunneridae</taxon>
        <taxon>Pentapetalae</taxon>
        <taxon>rosids</taxon>
        <taxon>fabids</taxon>
        <taxon>Fagales</taxon>
        <taxon>Fagaceae</taxon>
        <taxon>Fagus</taxon>
    </lineage>
</organism>